<dbReference type="EMBL" id="JAAMPC010000003">
    <property type="protein sequence ID" value="KAG2321311.1"/>
    <property type="molecule type" value="Genomic_DNA"/>
</dbReference>
<dbReference type="AlphaFoldDB" id="A0A8X7W1J4"/>
<evidence type="ECO:0000313" key="2">
    <source>
        <dbReference type="Proteomes" id="UP000886595"/>
    </source>
</evidence>
<comment type="caution">
    <text evidence="1">The sequence shown here is derived from an EMBL/GenBank/DDBJ whole genome shotgun (WGS) entry which is preliminary data.</text>
</comment>
<name>A0A8X7W1J4_BRACI</name>
<proteinExistence type="predicted"/>
<sequence length="88" mass="9641">MASSSLPPNSQCLQSHVGKGWSLEIHNNPLRRSTIVAIPNDYLRSKILEKVSVCWRDNVPLLDGAPLTRLLPSSRLHQDLGPPNGCSS</sequence>
<evidence type="ECO:0000313" key="1">
    <source>
        <dbReference type="EMBL" id="KAG2321311.1"/>
    </source>
</evidence>
<gene>
    <name evidence="1" type="ORF">Bca52824_014524</name>
</gene>
<dbReference type="Proteomes" id="UP000886595">
    <property type="component" value="Unassembled WGS sequence"/>
</dbReference>
<reference evidence="1 2" key="1">
    <citation type="submission" date="2020-02" db="EMBL/GenBank/DDBJ databases">
        <authorList>
            <person name="Ma Q."/>
            <person name="Huang Y."/>
            <person name="Song X."/>
            <person name="Pei D."/>
        </authorList>
    </citation>
    <scope>NUCLEOTIDE SEQUENCE [LARGE SCALE GENOMIC DNA]</scope>
    <source>
        <strain evidence="1">Sxm20200214</strain>
        <tissue evidence="1">Leaf</tissue>
    </source>
</reference>
<protein>
    <submittedName>
        <fullName evidence="1">Uncharacterized protein</fullName>
    </submittedName>
</protein>
<accession>A0A8X7W1J4</accession>
<organism evidence="1 2">
    <name type="scientific">Brassica carinata</name>
    <name type="common">Ethiopian mustard</name>
    <name type="synonym">Abyssinian cabbage</name>
    <dbReference type="NCBI Taxonomy" id="52824"/>
    <lineage>
        <taxon>Eukaryota</taxon>
        <taxon>Viridiplantae</taxon>
        <taxon>Streptophyta</taxon>
        <taxon>Embryophyta</taxon>
        <taxon>Tracheophyta</taxon>
        <taxon>Spermatophyta</taxon>
        <taxon>Magnoliopsida</taxon>
        <taxon>eudicotyledons</taxon>
        <taxon>Gunneridae</taxon>
        <taxon>Pentapetalae</taxon>
        <taxon>rosids</taxon>
        <taxon>malvids</taxon>
        <taxon>Brassicales</taxon>
        <taxon>Brassicaceae</taxon>
        <taxon>Brassiceae</taxon>
        <taxon>Brassica</taxon>
    </lineage>
</organism>
<keyword evidence="2" id="KW-1185">Reference proteome</keyword>